<comment type="caution">
    <text evidence="4">The sequence shown here is derived from an EMBL/GenBank/DDBJ whole genome shotgun (WGS) entry which is preliminary data.</text>
</comment>
<feature type="domain" description="SbsA Ig-like" evidence="3">
    <location>
        <begin position="33"/>
        <end position="132"/>
    </location>
</feature>
<dbReference type="EMBL" id="SAXA01000009">
    <property type="protein sequence ID" value="RXQ92912.1"/>
    <property type="molecule type" value="Genomic_DNA"/>
</dbReference>
<dbReference type="GO" id="GO:0030246">
    <property type="term" value="F:carbohydrate binding"/>
    <property type="evidence" value="ECO:0007669"/>
    <property type="project" value="InterPro"/>
</dbReference>
<evidence type="ECO:0000313" key="4">
    <source>
        <dbReference type="EMBL" id="RXQ92912.1"/>
    </source>
</evidence>
<dbReference type="InterPro" id="IPR013784">
    <property type="entry name" value="Carb-bd-like_fold"/>
</dbReference>
<dbReference type="Pfam" id="PF13205">
    <property type="entry name" value="Big_5"/>
    <property type="match status" value="1"/>
</dbReference>
<dbReference type="AlphaFoldDB" id="A0A4Q1JLA1"/>
<name>A0A4Q1JLA1_9BACT</name>
<dbReference type="RefSeq" id="WP_129254643.1">
    <property type="nucleotide sequence ID" value="NZ_SAXA01000009.1"/>
</dbReference>
<dbReference type="Proteomes" id="UP000289703">
    <property type="component" value="Unassembled WGS sequence"/>
</dbReference>
<evidence type="ECO:0000256" key="1">
    <source>
        <dbReference type="ARBA" id="ARBA00022729"/>
    </source>
</evidence>
<dbReference type="OrthoDB" id="9809989at2"/>
<sequence>MKASTIKILIGLSVSCLIYSCANMGYPTGGAKDEIPPEVKECNPPNFSTEIEGGKVNIYFNEFVQLKEINEKFVVSPPLDRKPTVNLRGKSIYVDMGDSLKPNTTYTLDFADGIADNNEGNPLGNFQYVFSTGKTLDSLSIQGHAVDAFTRLPIEKVQIYAYSNHQDSVPLTTIPDYVAQTDTAGHFNLSNLKAGTYKIFALVDGNRDYKYNGPGEIIGFLDTLLTPTAQTFQKMDSIMPDSSALRTYTAFSPADVHINLFEEENPLLYLTKYARTRREKLDFEFSFKRTDDLKIDFLDVNSDASSFLIESNNRRDTLSYWIVDSNIYKRDTLTAVLNYLKTDSTNQLVSFSDTVKLNFKAPKKAKQTKKQEKKSKIKKPVYEFKTNIKSTQDLNKDIEFEFNEPLAEYNLDSIQLVKIVDTLEFDVPFEFVKDSALLRTYHMNVKWESEMNYRLDIDSTAFKNIFGLESDAFTKKFKTKELEYYGKILLKVDQVHKPLIVQILENNKNETLIQSKKIYSDQTITFDYLEPKTYIIKVIEDWNDNGKWDTGNYKLKLQPETIHYFRKEIKVRSNWDVEENVVLPQAH</sequence>
<reference evidence="4 5" key="1">
    <citation type="submission" date="2019-01" db="EMBL/GenBank/DDBJ databases">
        <title>Ancylomarina salipaludis sp. nov., isolated from a salt marsh.</title>
        <authorList>
            <person name="Yoon J.-H."/>
        </authorList>
    </citation>
    <scope>NUCLEOTIDE SEQUENCE [LARGE SCALE GENOMIC DNA]</scope>
    <source>
        <strain evidence="4 5">SHSM-M15</strain>
    </source>
</reference>
<protein>
    <recommendedName>
        <fullName evidence="3">SbsA Ig-like domain-containing protein</fullName>
    </recommendedName>
</protein>
<dbReference type="SUPFAM" id="SSF49452">
    <property type="entry name" value="Starch-binding domain-like"/>
    <property type="match status" value="1"/>
</dbReference>
<evidence type="ECO:0000313" key="5">
    <source>
        <dbReference type="Proteomes" id="UP000289703"/>
    </source>
</evidence>
<keyword evidence="1 2" id="KW-0732">Signal</keyword>
<organism evidence="4 5">
    <name type="scientific">Ancylomarina salipaludis</name>
    <dbReference type="NCBI Taxonomy" id="2501299"/>
    <lineage>
        <taxon>Bacteria</taxon>
        <taxon>Pseudomonadati</taxon>
        <taxon>Bacteroidota</taxon>
        <taxon>Bacteroidia</taxon>
        <taxon>Marinilabiliales</taxon>
        <taxon>Marinifilaceae</taxon>
        <taxon>Ancylomarina</taxon>
    </lineage>
</organism>
<evidence type="ECO:0000259" key="3">
    <source>
        <dbReference type="Pfam" id="PF13205"/>
    </source>
</evidence>
<evidence type="ECO:0000256" key="2">
    <source>
        <dbReference type="SAM" id="SignalP"/>
    </source>
</evidence>
<feature type="signal peptide" evidence="2">
    <location>
        <begin position="1"/>
        <end position="24"/>
    </location>
</feature>
<keyword evidence="5" id="KW-1185">Reference proteome</keyword>
<dbReference type="InterPro" id="IPR032812">
    <property type="entry name" value="SbsA_Ig"/>
</dbReference>
<accession>A0A4Q1JLA1</accession>
<dbReference type="PROSITE" id="PS51257">
    <property type="entry name" value="PROKAR_LIPOPROTEIN"/>
    <property type="match status" value="1"/>
</dbReference>
<feature type="chain" id="PRO_5020659617" description="SbsA Ig-like domain-containing protein" evidence="2">
    <location>
        <begin position="25"/>
        <end position="587"/>
    </location>
</feature>
<proteinExistence type="predicted"/>
<gene>
    <name evidence="4" type="ORF">EO244_10565</name>
</gene>